<evidence type="ECO:0000313" key="2">
    <source>
        <dbReference type="Proteomes" id="UP000226420"/>
    </source>
</evidence>
<comment type="caution">
    <text evidence="1">The sequence shown here is derived from an EMBL/GenBank/DDBJ whole genome shotgun (WGS) entry which is preliminary data.</text>
</comment>
<dbReference type="RefSeq" id="WP_136655850.1">
    <property type="nucleotide sequence ID" value="NZ_FOLW01000002.1"/>
</dbReference>
<sequence length="94" mass="10992">MKEPCLLVGGTRAGMIIYLDYYLPIINFTPLKSSVDARPYTDDPELPFKTVPLENYNYHSTYFRSGLAELRVYSHGYVTRADIDHYLRESKYFN</sequence>
<organism evidence="1 2">
    <name type="scientific">Pragia fontium DSM 5563 = ATCC 49100</name>
    <dbReference type="NCBI Taxonomy" id="1122977"/>
    <lineage>
        <taxon>Bacteria</taxon>
        <taxon>Pseudomonadati</taxon>
        <taxon>Pseudomonadota</taxon>
        <taxon>Gammaproteobacteria</taxon>
        <taxon>Enterobacterales</taxon>
        <taxon>Budviciaceae</taxon>
        <taxon>Pragia</taxon>
    </lineage>
</organism>
<dbReference type="Proteomes" id="UP000226420">
    <property type="component" value="Unassembled WGS sequence"/>
</dbReference>
<proteinExistence type="predicted"/>
<accession>A0AAJ4W9I5</accession>
<gene>
    <name evidence="1" type="ORF">SAMN02745723_102497</name>
</gene>
<reference evidence="1 2" key="1">
    <citation type="submission" date="2016-10" db="EMBL/GenBank/DDBJ databases">
        <authorList>
            <person name="Varghese N."/>
            <person name="Submissions S."/>
        </authorList>
    </citation>
    <scope>NUCLEOTIDE SEQUENCE [LARGE SCALE GENOMIC DNA]</scope>
    <source>
        <strain evidence="1 2">DSM 5563</strain>
    </source>
</reference>
<dbReference type="AlphaFoldDB" id="A0AAJ4W9I5"/>
<name>A0AAJ4W9I5_9GAMM</name>
<protein>
    <submittedName>
        <fullName evidence="1">Uncharacterized protein</fullName>
    </submittedName>
</protein>
<evidence type="ECO:0000313" key="1">
    <source>
        <dbReference type="EMBL" id="SFC49151.1"/>
    </source>
</evidence>
<dbReference type="EMBL" id="FOLW01000002">
    <property type="protein sequence ID" value="SFC49151.1"/>
    <property type="molecule type" value="Genomic_DNA"/>
</dbReference>